<dbReference type="RefSeq" id="WP_230365557.1">
    <property type="nucleotide sequence ID" value="NZ_JAJALK010000002.1"/>
</dbReference>
<proteinExistence type="predicted"/>
<dbReference type="AlphaFoldDB" id="A0AAJ1TPP3"/>
<protein>
    <submittedName>
        <fullName evidence="1">Uncharacterized protein</fullName>
    </submittedName>
</protein>
<dbReference type="EMBL" id="JAUSWL010000006">
    <property type="protein sequence ID" value="MDQ0544685.1"/>
    <property type="molecule type" value="Genomic_DNA"/>
</dbReference>
<name>A0AAJ1TPP3_9HYPH</name>
<comment type="caution">
    <text evidence="1">The sequence shown here is derived from an EMBL/GenBank/DDBJ whole genome shotgun (WGS) entry which is preliminary data.</text>
</comment>
<gene>
    <name evidence="1" type="ORF">QO001_003621</name>
</gene>
<accession>A0AAJ1TPP3</accession>
<evidence type="ECO:0000313" key="1">
    <source>
        <dbReference type="EMBL" id="MDQ0544685.1"/>
    </source>
</evidence>
<reference evidence="1" key="1">
    <citation type="submission" date="2023-07" db="EMBL/GenBank/DDBJ databases">
        <title>Genomic Encyclopedia of Type Strains, Phase IV (KMG-IV): sequencing the most valuable type-strain genomes for metagenomic binning, comparative biology and taxonomic classification.</title>
        <authorList>
            <person name="Goeker M."/>
        </authorList>
    </citation>
    <scope>NUCLEOTIDE SEQUENCE</scope>
    <source>
        <strain evidence="1">DSM 19569</strain>
    </source>
</reference>
<sequence>MRSYIFRAIRREPDGMLGPDLYRQPFEAAGDAAAVVVAKRIDLDLAELGANAVYVTAEDGRAIWSLHAQDFPDPRL</sequence>
<evidence type="ECO:0000313" key="2">
    <source>
        <dbReference type="Proteomes" id="UP001223420"/>
    </source>
</evidence>
<dbReference type="Proteomes" id="UP001223420">
    <property type="component" value="Unassembled WGS sequence"/>
</dbReference>
<organism evidence="1 2">
    <name type="scientific">Methylobacterium brachiatum</name>
    <dbReference type="NCBI Taxonomy" id="269660"/>
    <lineage>
        <taxon>Bacteria</taxon>
        <taxon>Pseudomonadati</taxon>
        <taxon>Pseudomonadota</taxon>
        <taxon>Alphaproteobacteria</taxon>
        <taxon>Hyphomicrobiales</taxon>
        <taxon>Methylobacteriaceae</taxon>
        <taxon>Methylobacterium</taxon>
    </lineage>
</organism>